<evidence type="ECO:0000259" key="1">
    <source>
        <dbReference type="Pfam" id="PF04784"/>
    </source>
</evidence>
<feature type="domain" description="DUF547" evidence="1">
    <location>
        <begin position="89"/>
        <end position="195"/>
    </location>
</feature>
<dbReference type="AlphaFoldDB" id="A0A948S1K6"/>
<accession>A0A948S1K6</accession>
<dbReference type="PANTHER" id="PTHR46361:SF3">
    <property type="entry name" value="ELECTRON CARRIER_ PROTEIN DISULFIDE OXIDOREDUCTASE"/>
    <property type="match status" value="1"/>
</dbReference>
<organism evidence="2 3">
    <name type="scientific">Eiseniibacteriota bacterium</name>
    <dbReference type="NCBI Taxonomy" id="2212470"/>
    <lineage>
        <taxon>Bacteria</taxon>
        <taxon>Candidatus Eiseniibacteriota</taxon>
    </lineage>
</organism>
<name>A0A948S1K6_UNCEI</name>
<dbReference type="Pfam" id="PF04784">
    <property type="entry name" value="DUF547"/>
    <property type="match status" value="1"/>
</dbReference>
<dbReference type="InterPro" id="IPR006869">
    <property type="entry name" value="DUF547"/>
</dbReference>
<dbReference type="PANTHER" id="PTHR46361">
    <property type="entry name" value="ELECTRON CARRIER/ PROTEIN DISULFIDE OXIDOREDUCTASE"/>
    <property type="match status" value="1"/>
</dbReference>
<protein>
    <submittedName>
        <fullName evidence="2">DUF547 domain-containing protein</fullName>
    </submittedName>
</protein>
<dbReference type="EMBL" id="JAHJDP010000117">
    <property type="protein sequence ID" value="MBU2693207.1"/>
    <property type="molecule type" value="Genomic_DNA"/>
</dbReference>
<reference evidence="2" key="1">
    <citation type="submission" date="2021-05" db="EMBL/GenBank/DDBJ databases">
        <title>Energy efficiency and biological interactions define the core microbiome of deep oligotrophic groundwater.</title>
        <authorList>
            <person name="Mehrshad M."/>
            <person name="Lopez-Fernandez M."/>
            <person name="Bell E."/>
            <person name="Bernier-Latmani R."/>
            <person name="Bertilsson S."/>
            <person name="Dopson M."/>
        </authorList>
    </citation>
    <scope>NUCLEOTIDE SEQUENCE</scope>
    <source>
        <strain evidence="2">Modern_marine.mb.64</strain>
    </source>
</reference>
<proteinExistence type="predicted"/>
<dbReference type="Proteomes" id="UP000777784">
    <property type="component" value="Unassembled WGS sequence"/>
</dbReference>
<evidence type="ECO:0000313" key="3">
    <source>
        <dbReference type="Proteomes" id="UP000777784"/>
    </source>
</evidence>
<sequence>MEMSLMPSRSRVKRLTINSTILLVMILVISAGAQTGRSKPFDHYHVVLDALLYRHVHNGRVDFEKLRIQGAELDGYLRQAGGLDRSDYDSFTRDQKLALLLNTYNAMVLKIILRDQQENSILDVAGKWDEKRFLFLRKECTLTQLREEFLRKDFDEPRIHCALTYASIGGPALIPEAYMYELLDKQLSAAAENFVRDSLTNHLDRENSILYVSKIFEWYGEDFIPKYGKTIGPSEIPSGAISNVPSVGEATPLHRAIVGFFSEYLDESDAAYLQSHPVEVRFLEFDWRLDSISTN</sequence>
<gene>
    <name evidence="2" type="ORF">KJ970_20005</name>
</gene>
<comment type="caution">
    <text evidence="2">The sequence shown here is derived from an EMBL/GenBank/DDBJ whole genome shotgun (WGS) entry which is preliminary data.</text>
</comment>
<evidence type="ECO:0000313" key="2">
    <source>
        <dbReference type="EMBL" id="MBU2693207.1"/>
    </source>
</evidence>